<dbReference type="FunFam" id="2.10.25.10:FF:000368">
    <property type="entry name" value="Delta-like 3 (Drosophila), isoform CRA_b"/>
    <property type="match status" value="1"/>
</dbReference>
<feature type="region of interest" description="Disordered" evidence="15">
    <location>
        <begin position="2361"/>
        <end position="2381"/>
    </location>
</feature>
<evidence type="ECO:0000256" key="12">
    <source>
        <dbReference type="ARBA" id="ARBA00023157"/>
    </source>
</evidence>
<reference evidence="19" key="4">
    <citation type="submission" date="2025-09" db="UniProtKB">
        <authorList>
            <consortium name="Ensembl"/>
        </authorList>
    </citation>
    <scope>IDENTIFICATION</scope>
</reference>
<evidence type="ECO:0000256" key="6">
    <source>
        <dbReference type="ARBA" id="ARBA00022737"/>
    </source>
</evidence>
<feature type="domain" description="EGF-like" evidence="17">
    <location>
        <begin position="2984"/>
        <end position="3020"/>
    </location>
</feature>
<dbReference type="GO" id="GO:0007219">
    <property type="term" value="P:Notch signaling pathway"/>
    <property type="evidence" value="ECO:0007669"/>
    <property type="project" value="UniProtKB-KW"/>
</dbReference>
<name>A0A6Q2X096_ESOLU</name>
<evidence type="ECO:0000256" key="11">
    <source>
        <dbReference type="ARBA" id="ARBA00023136"/>
    </source>
</evidence>
<dbReference type="Pfam" id="PF12714">
    <property type="entry name" value="TILa"/>
    <property type="match status" value="8"/>
</dbReference>
<evidence type="ECO:0000256" key="1">
    <source>
        <dbReference type="ARBA" id="ARBA00004479"/>
    </source>
</evidence>
<feature type="region of interest" description="Disordered" evidence="15">
    <location>
        <begin position="254"/>
        <end position="295"/>
    </location>
</feature>
<comment type="subcellular location">
    <subcellularLocation>
        <location evidence="1">Membrane</location>
        <topology evidence="1">Single-pass type I membrane protein</topology>
    </subcellularLocation>
</comment>
<feature type="region of interest" description="Disordered" evidence="15">
    <location>
        <begin position="1958"/>
        <end position="1997"/>
    </location>
</feature>
<evidence type="ECO:0000256" key="10">
    <source>
        <dbReference type="ARBA" id="ARBA00022989"/>
    </source>
</evidence>
<dbReference type="GO" id="GO:0005615">
    <property type="term" value="C:extracellular space"/>
    <property type="evidence" value="ECO:0007669"/>
    <property type="project" value="TreeGrafter"/>
</dbReference>
<keyword evidence="13" id="KW-0325">Glycoprotein</keyword>
<dbReference type="PROSITE" id="PS50026">
    <property type="entry name" value="EGF_3"/>
    <property type="match status" value="1"/>
</dbReference>
<dbReference type="SMART" id="SM00181">
    <property type="entry name" value="EGF"/>
    <property type="match status" value="6"/>
</dbReference>
<dbReference type="PROSITE" id="PS51233">
    <property type="entry name" value="VWFD"/>
    <property type="match status" value="7"/>
</dbReference>
<dbReference type="GeneTree" id="ENSGT00950000183155"/>
<keyword evidence="2" id="KW-0217">Developmental protein</keyword>
<evidence type="ECO:0000256" key="14">
    <source>
        <dbReference type="PROSITE-ProRule" id="PRU00076"/>
    </source>
</evidence>
<keyword evidence="8" id="KW-0832">Ubl conjugation</keyword>
<evidence type="ECO:0000256" key="9">
    <source>
        <dbReference type="ARBA" id="ARBA00022976"/>
    </source>
</evidence>
<evidence type="ECO:0000256" key="13">
    <source>
        <dbReference type="ARBA" id="ARBA00023180"/>
    </source>
</evidence>
<dbReference type="FunFam" id="2.10.25.10:FF:000055">
    <property type="entry name" value="alpha-tectorin isoform X1"/>
    <property type="match status" value="7"/>
</dbReference>
<dbReference type="GO" id="GO:0030154">
    <property type="term" value="P:cell differentiation"/>
    <property type="evidence" value="ECO:0007669"/>
    <property type="project" value="UniProtKB-KW"/>
</dbReference>
<reference evidence="19" key="2">
    <citation type="submission" date="2020-02" db="EMBL/GenBank/DDBJ databases">
        <title>Esox lucius (northern pike) genome, fEsoLuc1, primary haplotype.</title>
        <authorList>
            <person name="Myers G."/>
            <person name="Karagic N."/>
            <person name="Meyer A."/>
            <person name="Pippel M."/>
            <person name="Reichard M."/>
            <person name="Winkler S."/>
            <person name="Tracey A."/>
            <person name="Sims Y."/>
            <person name="Howe K."/>
            <person name="Rhie A."/>
            <person name="Formenti G."/>
            <person name="Durbin R."/>
            <person name="Fedrigo O."/>
            <person name="Jarvis E.D."/>
        </authorList>
    </citation>
    <scope>NUCLEOTIDE SEQUENCE [LARGE SCALE GENOMIC DNA]</scope>
</reference>
<feature type="domain" description="VWFD" evidence="18">
    <location>
        <begin position="2583"/>
        <end position="2760"/>
    </location>
</feature>
<keyword evidence="6" id="KW-0677">Repeat</keyword>
<dbReference type="InterPro" id="IPR050780">
    <property type="entry name" value="Mucin_vWF_Thrombospondin_sf"/>
</dbReference>
<dbReference type="SUPFAM" id="SSF57196">
    <property type="entry name" value="EGF/Laminin"/>
    <property type="match status" value="1"/>
</dbReference>
<dbReference type="OMA" id="QLCICEG"/>
<dbReference type="SMART" id="SM00215">
    <property type="entry name" value="VWC_out"/>
    <property type="match status" value="8"/>
</dbReference>
<dbReference type="SUPFAM" id="SSF57567">
    <property type="entry name" value="Serine protease inhibitors"/>
    <property type="match status" value="9"/>
</dbReference>
<feature type="compositionally biased region" description="Pro residues" evidence="15">
    <location>
        <begin position="492"/>
        <end position="553"/>
    </location>
</feature>
<comment type="caution">
    <text evidence="14">Lacks conserved residue(s) required for the propagation of feature annotation.</text>
</comment>
<feature type="region of interest" description="Disordered" evidence="15">
    <location>
        <begin position="1575"/>
        <end position="1616"/>
    </location>
</feature>
<feature type="transmembrane region" description="Helical" evidence="16">
    <location>
        <begin position="3035"/>
        <end position="3057"/>
    </location>
</feature>
<dbReference type="Pfam" id="PF01826">
    <property type="entry name" value="TIL"/>
    <property type="match status" value="9"/>
</dbReference>
<dbReference type="Bgee" id="ENSELUG00000028264">
    <property type="expression patterns" value="Expressed in digestive tract and 2 other cell types or tissues"/>
</dbReference>
<dbReference type="SMART" id="SM00216">
    <property type="entry name" value="VWD"/>
    <property type="match status" value="7"/>
</dbReference>
<dbReference type="PANTHER" id="PTHR11339">
    <property type="entry name" value="EXTRACELLULAR MATRIX GLYCOPROTEIN RELATED"/>
    <property type="match status" value="1"/>
</dbReference>
<evidence type="ECO:0000256" key="5">
    <source>
        <dbReference type="ARBA" id="ARBA00022729"/>
    </source>
</evidence>
<keyword evidence="9" id="KW-0914">Notch signaling pathway</keyword>
<evidence type="ECO:0000256" key="8">
    <source>
        <dbReference type="ARBA" id="ARBA00022843"/>
    </source>
</evidence>
<keyword evidence="5" id="KW-0732">Signal</keyword>
<evidence type="ECO:0000256" key="3">
    <source>
        <dbReference type="ARBA" id="ARBA00022536"/>
    </source>
</evidence>
<evidence type="ECO:0000256" key="7">
    <source>
        <dbReference type="ARBA" id="ARBA00022782"/>
    </source>
</evidence>
<keyword evidence="7" id="KW-0221">Differentiation</keyword>
<accession>A0A6Q2X096</accession>
<evidence type="ECO:0000259" key="18">
    <source>
        <dbReference type="PROSITE" id="PS51233"/>
    </source>
</evidence>
<feature type="region of interest" description="Disordered" evidence="15">
    <location>
        <begin position="1212"/>
        <end position="1231"/>
    </location>
</feature>
<keyword evidence="11 16" id="KW-0472">Membrane</keyword>
<dbReference type="PROSITE" id="PS00022">
    <property type="entry name" value="EGF_1"/>
    <property type="match status" value="1"/>
</dbReference>
<keyword evidence="10 16" id="KW-1133">Transmembrane helix</keyword>
<dbReference type="CDD" id="cd19941">
    <property type="entry name" value="TIL"/>
    <property type="match status" value="9"/>
</dbReference>
<dbReference type="Proteomes" id="UP000265140">
    <property type="component" value="Chromosome 24"/>
</dbReference>
<dbReference type="GO" id="GO:0016020">
    <property type="term" value="C:membrane"/>
    <property type="evidence" value="ECO:0007669"/>
    <property type="project" value="UniProtKB-SubCell"/>
</dbReference>
<proteinExistence type="predicted"/>
<dbReference type="InterPro" id="IPR014853">
    <property type="entry name" value="VWF/SSPO/ZAN-like_Cys-rich_dom"/>
</dbReference>
<dbReference type="InParanoid" id="A0A6Q2X096"/>
<feature type="region of interest" description="Disordered" evidence="15">
    <location>
        <begin position="486"/>
        <end position="553"/>
    </location>
</feature>
<feature type="domain" description="VWFD" evidence="18">
    <location>
        <begin position="663"/>
        <end position="837"/>
    </location>
</feature>
<evidence type="ECO:0000256" key="16">
    <source>
        <dbReference type="SAM" id="Phobius"/>
    </source>
</evidence>
<dbReference type="InterPro" id="IPR002919">
    <property type="entry name" value="TIL_dom"/>
</dbReference>
<evidence type="ECO:0000313" key="19">
    <source>
        <dbReference type="Ensembl" id="ENSELUP00000046597.2"/>
    </source>
</evidence>
<protein>
    <recommendedName>
        <fullName evidence="21">Zonadhesin, like</fullName>
    </recommendedName>
</protein>
<sequence>MCVSSCPETCLGVSGPPGCSEGCVEGCKCNPGFILSDDKCVPVKDCGCVDTSGDYHAVGDNWYLEGCKEKCVCLGEGVIQCQNTTCSITEGCGLQGGDYGCYPLETGICTVQGDPHYTSFDKRVHHFMGSCSYTLTKPCNETSGMPYFTVDTQNEHRGANKVVSYVRAVVVKVYGITVVLGQGRKILVNGTLLTPPVTLTNGVKVFLSGKFVVLETTFGLRVRFDGDHHADVTLPSSYNGLLCGLCGNFNGQPGDDNIKPDGKPAGNTNELGESWQVPDNRPDCTHGGGEEDCDPKVEAEAQKPTSCGMISDPKGIFKPCHAVVPPNIYQENCVYDQCATGGTVALCQAIESYADLCASAGVHITWRNNTFCPLKCPPGSHYNSCGSACPSTCSNLSSNSTCNQPCVEGCVCDTGLILSGDKCVPPNQCGCTDKDNNYRPVGHNWYLEGCKEKCVCLGGGVIQCHNTSCSITEECGLQGGELGCYPLGTSTPPTPGPTTPKPPTPGPTTPKPPTPGPTTPKPPTPGPTTPKPPTPGPTTPKPPTPKPTTPEPPVKCPPNAEYIECGPACIPSCKEPSTNCSGSCISACFCKPGFVFKGRRCVRTETCGCLEGGDYYEPGEVIFGDGCSKLCRCAGNYTLDCVDNSCSPTEECRSGACYPKDTSTCIVSGDPHYTTFDRKNYNFMGNCSYLISEPCNDTSVPHFEVHADNENRYNQPTISYLKAVHVYVHGVKISILKGGVVQLNSTNVNIPLTPAPGVSVLLSGTLYTVAMNFGVTVRYDGNHYMDIKVIKDYKDKLCGLCGDYNGNSNDDFRKPDGSLTTNPNDFGHSWVTDPNCNKPPNVTTPDCSYAEQDRYESSGYCGMLLDKNGPFAVCHPKVNPNKFFKDCVFDLCELGGAKPILCEAIESYVNECQDRGVSLGPWRNSTFCPLKCPANSHYVPCAAPCQPTCSKPPTGCDRPCSEGCVCDSGYILSAGKCVKESSCGCKHSDGQYYEPGEEWYVENCQMKCVCNAPFISCNPSDCPPMHECKVQGGELDCYPIGSEDCVISGDPHYNTFDDKFYTFMGTCTYTLARACKNHTGPWFSVEGKNEERGLAGVSYLKKLYVTVDGITVTLMKSRKTLVNGKRVSLPNSPSPLISLSLAGEYITLQTSFGLKVRWDGNHYAQISVPSSYSDQMCGLCGGYDGNPNNDFTKPDGSQVTSAKDFANSWQTKDDEDANCKPDINPDPDCDPSLEAEVSKPEKCGKLTDTKGPFRECIALVDPTPFFQSCVYDMCRFDGQQQMLCDQLQAYTDACLGAGAKVHPWRKPDFCPLTCPPNSSYSMCVSSCPETCLGVSGPPGCSEGCVEGCKCNPGFILSDDKCVPVKDCGCVDTSGDYHAVGDNWYLEGCKEKCVCLGEGVIQCHSTTCSITEGCGLQGGDYGCYPLETGICTVQGDPHYTSFDKRVHHFMGSCSYTLTKPCNETSGMPYFTVDTQNEHRGANKVVSYVRAVVVKVYGITVVLGQGRKILVNGTLLTPPVTLTNGVKVFLSGKFVVLETTFGLRVRFDGDHHADVTLPSSYNGLLCGLCGNFNGQPGDDNIKPDGKPASNTNELGESWQVPDNRPDCTHGGGEEDCDPKVEAEAQKPTSCGMISDPKGIFKPCHAVVPPNIYQENCVYDQCATGGTVALCQAIESYADLCASAGVHITWRNNTFCPLKCPPGSHYNSCGSACPSTCSNLSSNSTCNQPCVEGCVCDTGLILSGDKCVPPNQCGCTDKDNNYRPVGHNWYLEGCKEKCVCLGGGVIQCHNTSCSITEECGLQGGELGCYPLERGICTVQGDPHYTSFDKRVHHFMGSCSYTLTKPCNETSGMPYFTVDTQNEHRGANKVVSYVRAVVVKVYGITVILGKGRKIQVNGTRVTPSVTLANEVKIYLSGKFVVLETTFGLRVRYDGNHHADVTLPSSYNGLLCGLCGNFNGQPGDDNIKPDGKPAGNTNELGESWQVPDNRPDCTHGGGEEDCDPKVEAEAQKPTSCGMISDPNGIFKPCYAVVPPNIYQENCVYDQCATGGETVALCQAIESYADLCASAGVHITWRNNTFCPLKCPPGSHYDSCGSACPSSCQNPNFNSTCNQPCVEGCVCDTGLILSGDKCVPPNQCGCTDKDNNYRPVGDSWFTQLDCSERCKCNTGNNITCEPWLCSPAQKCEVEEGELGCVSTGLGVCHVAGDPHYYTFDGLMHTFMGTCTYTLVEVCNSTMVTPFTIVAKNEERGQPEASYVRSVTVYLPNANVTLEKSHRVLLDGRRVRTPLSIPVAKAKVLSSGVYILLDTDFGLKVKFDGVHHLEITIPGEYFNKVCGMCGNFNMNSSDDKLKPDGQPAKDAIELGNSWKSEGDSDPGCSPDTRPDVHPNCTAEEEKQFESLCSSIVLGDKFKPCHSLLPPEAFLGNCVYDMCEYDGMQATLCDNVDAYAQACKSAGVTIKWRNNTFCPLPCPPNSHYSDCTPPCPPTCSDLFPILCHLPSTACIEGCQCDPGFVLSDGKCVPLANCGCVDLTDEYHDVGDSWLTDHCIQKCTCNLGGSISCLDFKCDDKSVCALDKYGELYCRPEEFDKCIIQGDPHYRTFDGMSHHYQGPFTYVLTQSHSLPSTQASLQVRGKNVRRGGLKKISYLDEVYVDVYGVSVRFLQKNVVLVNGERVAPPFSPKDGLSITMNSKSVQLVTDFGMTVRFDGKIHGEVILPSTYKDRVRGLCGNYDGNSRNEYTKPDGAVTQKLDEFGDSWRVNDRQGVELATSDIPSAVQRYRREVENDPNTGFDTTGCTDAELAEFQSTKQCGALSDPSGPFAACHGLLSPVSFQEDCVFDLCADRETASLRCSSYEVYALACQEAGVRLGKWRQQLNCALTCMANSTYSECMSPCPASCGNLAAPSNCDLTSCVEGCQCAPGFAMSTSSCVPYPECGCTYLNRYYLLNENFVTEDCTLSCVCTPLGAVCQPKACPDTHVCTVFEFKRDCYRRSPCLSDPCQNGGICSEEGDSVTCQCKEGFEGPWCELEKTETSSGLDETTIILIAVLVPLGVIVIILICVLCYKYCKSRRKSYDSDSSNSSIQYHMHLQGDHKYDNLDMKTSHNATPM</sequence>
<feature type="domain" description="VWFD" evidence="18">
    <location>
        <begin position="1043"/>
        <end position="1220"/>
    </location>
</feature>
<dbReference type="InterPro" id="IPR025615">
    <property type="entry name" value="TILa_dom"/>
</dbReference>
<feature type="domain" description="VWFD" evidence="18">
    <location>
        <begin position="1811"/>
        <end position="1989"/>
    </location>
</feature>
<evidence type="ECO:0000259" key="17">
    <source>
        <dbReference type="PROSITE" id="PS50026"/>
    </source>
</evidence>
<keyword evidence="3 14" id="KW-0245">EGF-like domain</keyword>
<dbReference type="Pfam" id="PF08742">
    <property type="entry name" value="C8"/>
    <property type="match status" value="7"/>
</dbReference>
<dbReference type="Pfam" id="PF00094">
    <property type="entry name" value="VWD"/>
    <property type="match status" value="7"/>
</dbReference>
<feature type="domain" description="VWFD" evidence="18">
    <location>
        <begin position="2196"/>
        <end position="2374"/>
    </location>
</feature>
<reference evidence="19" key="3">
    <citation type="submission" date="2025-08" db="UniProtKB">
        <authorList>
            <consortium name="Ensembl"/>
        </authorList>
    </citation>
    <scope>IDENTIFICATION</scope>
</reference>
<dbReference type="SMART" id="SM00214">
    <property type="entry name" value="VWC"/>
    <property type="match status" value="7"/>
</dbReference>
<keyword evidence="12 14" id="KW-1015">Disulfide bond</keyword>
<dbReference type="InterPro" id="IPR036084">
    <property type="entry name" value="Ser_inhib-like_sf"/>
</dbReference>
<dbReference type="Ensembl" id="ENSELUT00000061816.2">
    <property type="protein sequence ID" value="ENSELUP00000046597.2"/>
    <property type="gene ID" value="ENSELUG00000010289.3"/>
</dbReference>
<dbReference type="PANTHER" id="PTHR11339:SF374">
    <property type="entry name" value="ZONADHESIN"/>
    <property type="match status" value="1"/>
</dbReference>
<evidence type="ECO:0000313" key="20">
    <source>
        <dbReference type="Proteomes" id="UP000265140"/>
    </source>
</evidence>
<dbReference type="Gene3D" id="2.10.25.10">
    <property type="entry name" value="Laminin"/>
    <property type="match status" value="9"/>
</dbReference>
<evidence type="ECO:0008006" key="21">
    <source>
        <dbReference type="Google" id="ProtNLM"/>
    </source>
</evidence>
<dbReference type="SMART" id="SM00832">
    <property type="entry name" value="C8"/>
    <property type="match status" value="7"/>
</dbReference>
<feature type="domain" description="VWFD" evidence="18">
    <location>
        <begin position="1428"/>
        <end position="1606"/>
    </location>
</feature>
<keyword evidence="4 16" id="KW-0812">Transmembrane</keyword>
<organism evidence="19 20">
    <name type="scientific">Esox lucius</name>
    <name type="common">Northern pike</name>
    <dbReference type="NCBI Taxonomy" id="8010"/>
    <lineage>
        <taxon>Eukaryota</taxon>
        <taxon>Metazoa</taxon>
        <taxon>Chordata</taxon>
        <taxon>Craniata</taxon>
        <taxon>Vertebrata</taxon>
        <taxon>Euteleostomi</taxon>
        <taxon>Actinopterygii</taxon>
        <taxon>Neopterygii</taxon>
        <taxon>Teleostei</taxon>
        <taxon>Protacanthopterygii</taxon>
        <taxon>Esociformes</taxon>
        <taxon>Esocidae</taxon>
        <taxon>Esox</taxon>
    </lineage>
</organism>
<reference evidence="20" key="1">
    <citation type="journal article" date="2014" name="PLoS ONE">
        <title>The genome and linkage map of the northern pike (Esox lucius): conserved synteny revealed between the salmonid sister group and the Neoteleostei.</title>
        <authorList>
            <person name="Rondeau E.B."/>
            <person name="Minkley D.R."/>
            <person name="Leong J.S."/>
            <person name="Messmer A.M."/>
            <person name="Jantzen J.R."/>
            <person name="von Schalburg K.R."/>
            <person name="Lemon C."/>
            <person name="Bird N.H."/>
            <person name="Koop B.F."/>
        </authorList>
    </citation>
    <scope>NUCLEOTIDE SEQUENCE</scope>
</reference>
<dbReference type="GO" id="GO:0031012">
    <property type="term" value="C:extracellular matrix"/>
    <property type="evidence" value="ECO:0007669"/>
    <property type="project" value="TreeGrafter"/>
</dbReference>
<feature type="domain" description="VWFD" evidence="18">
    <location>
        <begin position="107"/>
        <end position="285"/>
    </location>
</feature>
<evidence type="ECO:0000256" key="15">
    <source>
        <dbReference type="SAM" id="MobiDB-lite"/>
    </source>
</evidence>
<evidence type="ECO:0000256" key="2">
    <source>
        <dbReference type="ARBA" id="ARBA00022473"/>
    </source>
</evidence>
<dbReference type="InterPro" id="IPR001007">
    <property type="entry name" value="VWF_dom"/>
</dbReference>
<dbReference type="InterPro" id="IPR001846">
    <property type="entry name" value="VWF_type-D"/>
</dbReference>
<dbReference type="PROSITE" id="PS01186">
    <property type="entry name" value="EGF_2"/>
    <property type="match status" value="1"/>
</dbReference>
<keyword evidence="20" id="KW-1185">Reference proteome</keyword>
<feature type="disulfide bond" evidence="14">
    <location>
        <begin position="3010"/>
        <end position="3019"/>
    </location>
</feature>
<dbReference type="InterPro" id="IPR000742">
    <property type="entry name" value="EGF"/>
</dbReference>
<evidence type="ECO:0000256" key="4">
    <source>
        <dbReference type="ARBA" id="ARBA00022692"/>
    </source>
</evidence>
<dbReference type="CDD" id="cd00054">
    <property type="entry name" value="EGF_CA"/>
    <property type="match status" value="1"/>
</dbReference>